<dbReference type="InterPro" id="IPR019351">
    <property type="entry name" value="DUF2039"/>
</dbReference>
<organism evidence="2 3">
    <name type="scientific">Stylonychia lemnae</name>
    <name type="common">Ciliate</name>
    <dbReference type="NCBI Taxonomy" id="5949"/>
    <lineage>
        <taxon>Eukaryota</taxon>
        <taxon>Sar</taxon>
        <taxon>Alveolata</taxon>
        <taxon>Ciliophora</taxon>
        <taxon>Intramacronucleata</taxon>
        <taxon>Spirotrichea</taxon>
        <taxon>Stichotrichia</taxon>
        <taxon>Sporadotrichida</taxon>
        <taxon>Oxytrichidae</taxon>
        <taxon>Stylonychinae</taxon>
        <taxon>Stylonychia</taxon>
    </lineage>
</organism>
<evidence type="ECO:0000313" key="2">
    <source>
        <dbReference type="EMBL" id="CDW84687.1"/>
    </source>
</evidence>
<gene>
    <name evidence="2" type="primary">Contig19034.g20185</name>
    <name evidence="2" type="ORF">STYLEM_13753</name>
</gene>
<name>A0A078ATW8_STYLE</name>
<evidence type="ECO:0000313" key="3">
    <source>
        <dbReference type="Proteomes" id="UP000039865"/>
    </source>
</evidence>
<evidence type="ECO:0000256" key="1">
    <source>
        <dbReference type="SAM" id="MobiDB-lite"/>
    </source>
</evidence>
<accession>A0A078ATW8</accession>
<dbReference type="OMA" id="HKNRHVF"/>
<dbReference type="InParanoid" id="A0A078ATW8"/>
<feature type="region of interest" description="Disordered" evidence="1">
    <location>
        <begin position="1"/>
        <end position="29"/>
    </location>
</feature>
<dbReference type="OrthoDB" id="308342at2759"/>
<sequence>MSTQKGNIKKKGQKYQNDTKFQHNKKSKKTEKILQTPLDHLCQRCLDILQWKIDYRKYKPLTALAKCNTCLQRCINKAYRMICEKCAEKPTAEGVKQLLCTKCGKDTLTEGGVGYAEQALTSKAQNEQQAKLESDMEETLKTLKERCKRTVLRKIDTGEVTYDPIKKIFIYKDTDEEYKVGEKRDGDKDSDDDSENDSNDDENSDKDKDDDSEEEKKESKEKIKTQPAIITQKDEVKEEDKKEEEKQQ</sequence>
<dbReference type="AlphaFoldDB" id="A0A078ATW8"/>
<protein>
    <submittedName>
        <fullName evidence="2">Uncharacterized protein</fullName>
    </submittedName>
</protein>
<dbReference type="Proteomes" id="UP000039865">
    <property type="component" value="Unassembled WGS sequence"/>
</dbReference>
<feature type="compositionally biased region" description="Basic and acidic residues" evidence="1">
    <location>
        <begin position="232"/>
        <end position="248"/>
    </location>
</feature>
<dbReference type="PANTHER" id="PTHR22876:SF5">
    <property type="entry name" value="CHROMOSOME 9 OPEN READING FRAME 85"/>
    <property type="match status" value="1"/>
</dbReference>
<dbReference type="PANTHER" id="PTHR22876">
    <property type="entry name" value="ZGC:101016"/>
    <property type="match status" value="1"/>
</dbReference>
<proteinExistence type="predicted"/>
<keyword evidence="3" id="KW-1185">Reference proteome</keyword>
<feature type="compositionally biased region" description="Basic and acidic residues" evidence="1">
    <location>
        <begin position="205"/>
        <end position="224"/>
    </location>
</feature>
<reference evidence="2 3" key="1">
    <citation type="submission" date="2014-06" db="EMBL/GenBank/DDBJ databases">
        <authorList>
            <person name="Swart Estienne"/>
        </authorList>
    </citation>
    <scope>NUCLEOTIDE SEQUENCE [LARGE SCALE GENOMIC DNA]</scope>
    <source>
        <strain evidence="2 3">130c</strain>
    </source>
</reference>
<feature type="region of interest" description="Disordered" evidence="1">
    <location>
        <begin position="180"/>
        <end position="248"/>
    </location>
</feature>
<dbReference type="Pfam" id="PF10217">
    <property type="entry name" value="DUF2039"/>
    <property type="match status" value="1"/>
</dbReference>
<feature type="compositionally biased region" description="Acidic residues" evidence="1">
    <location>
        <begin position="188"/>
        <end position="204"/>
    </location>
</feature>
<dbReference type="EMBL" id="CCKQ01013063">
    <property type="protein sequence ID" value="CDW84687.1"/>
    <property type="molecule type" value="Genomic_DNA"/>
</dbReference>